<gene>
    <name evidence="2" type="ordered locus">P700755_002656</name>
</gene>
<dbReference type="AlphaFoldDB" id="K4IV99"/>
<accession>K4IV99</accession>
<evidence type="ECO:0000313" key="3">
    <source>
        <dbReference type="Proteomes" id="UP000008514"/>
    </source>
</evidence>
<evidence type="ECO:0000256" key="1">
    <source>
        <dbReference type="SAM" id="SignalP"/>
    </source>
</evidence>
<organism evidence="2 3">
    <name type="scientific">Psychroflexus torquis (strain ATCC 700755 / CIP 106069 / ACAM 623)</name>
    <dbReference type="NCBI Taxonomy" id="313595"/>
    <lineage>
        <taxon>Bacteria</taxon>
        <taxon>Pseudomonadati</taxon>
        <taxon>Bacteroidota</taxon>
        <taxon>Flavobacteriia</taxon>
        <taxon>Flavobacteriales</taxon>
        <taxon>Flavobacteriaceae</taxon>
        <taxon>Psychroflexus</taxon>
    </lineage>
</organism>
<evidence type="ECO:0000313" key="2">
    <source>
        <dbReference type="EMBL" id="AFU69400.1"/>
    </source>
</evidence>
<dbReference type="Proteomes" id="UP000008514">
    <property type="component" value="Chromosome"/>
</dbReference>
<reference evidence="2" key="2">
    <citation type="submission" date="2012-09" db="EMBL/GenBank/DDBJ databases">
        <title>The complete sequence of Psychroflexus torquis an extreme psychrophile from sea-ice that is stimulated by light.</title>
        <authorList>
            <person name="Feng S."/>
            <person name="Powell S.M."/>
            <person name="Bowman J.P."/>
        </authorList>
    </citation>
    <scope>NUCLEOTIDE SEQUENCE [LARGE SCALE GENOMIC DNA]</scope>
    <source>
        <strain evidence="2">ATCC 700755</strain>
    </source>
</reference>
<keyword evidence="1" id="KW-0732">Signal</keyword>
<dbReference type="PROSITE" id="PS51257">
    <property type="entry name" value="PROKAR_LIPOPROTEIN"/>
    <property type="match status" value="1"/>
</dbReference>
<sequence>MKNKILKLLLILILVLSVSCSDNDDDGQIVVDYAGSANYFINNETTKDLILIFEKTEELGSEIDTTTVISSNISLLILEDSVIGLNPLPEDSFEEIEVYEASNLSDPLLTFSPVNNEDWTITSQELGDSGFGLTSHEIILTDSILD</sequence>
<feature type="chain" id="PRO_5003879583" evidence="1">
    <location>
        <begin position="25"/>
        <end position="146"/>
    </location>
</feature>
<reference evidence="2" key="1">
    <citation type="submission" date="2006-03" db="EMBL/GenBank/DDBJ databases">
        <authorList>
            <person name="Bowman J."/>
            <person name="Ferriera S."/>
            <person name="Johnson J."/>
            <person name="Kravitz S."/>
            <person name="Halpern A."/>
            <person name="Remington K."/>
            <person name="Beeson K."/>
            <person name="Tran B."/>
            <person name="Rogers Y.-H."/>
            <person name="Friedman R."/>
            <person name="Venter J.C."/>
        </authorList>
    </citation>
    <scope>NUCLEOTIDE SEQUENCE [LARGE SCALE GENOMIC DNA]</scope>
    <source>
        <strain evidence="2">ATCC 700755</strain>
    </source>
</reference>
<dbReference type="eggNOG" id="ENOG5033J5Y">
    <property type="taxonomic scope" value="Bacteria"/>
</dbReference>
<dbReference type="EMBL" id="CP003879">
    <property type="protein sequence ID" value="AFU69400.1"/>
    <property type="molecule type" value="Genomic_DNA"/>
</dbReference>
<feature type="signal peptide" evidence="1">
    <location>
        <begin position="1"/>
        <end position="24"/>
    </location>
</feature>
<protein>
    <submittedName>
        <fullName evidence="2">Uncharacterized protein</fullName>
    </submittedName>
</protein>
<dbReference type="HOGENOM" id="CLU_1775879_0_0_10"/>
<proteinExistence type="predicted"/>
<keyword evidence="3" id="KW-1185">Reference proteome</keyword>
<dbReference type="KEGG" id="ptq:P700755_002656"/>
<dbReference type="OrthoDB" id="1447339at2"/>
<name>K4IV99_PSYTT</name>